<gene>
    <name evidence="1" type="ORF">LACBIDRAFT_295700</name>
</gene>
<dbReference type="RefSeq" id="XP_001888561.1">
    <property type="nucleotide sequence ID" value="XM_001888526.1"/>
</dbReference>
<dbReference type="HOGENOM" id="CLU_1283432_0_0_1"/>
<dbReference type="InParanoid" id="B0DXC8"/>
<dbReference type="KEGG" id="lbc:LACBIDRAFT_295700"/>
<dbReference type="AlphaFoldDB" id="B0DXC8"/>
<dbReference type="OrthoDB" id="3063096at2759"/>
<protein>
    <submittedName>
        <fullName evidence="1">Predicted protein</fullName>
    </submittedName>
</protein>
<feature type="non-terminal residue" evidence="1">
    <location>
        <position position="206"/>
    </location>
</feature>
<dbReference type="EMBL" id="DS547146">
    <property type="protein sequence ID" value="EDR00769.1"/>
    <property type="molecule type" value="Genomic_DNA"/>
</dbReference>
<accession>B0DXC8</accession>
<keyword evidence="2" id="KW-1185">Reference proteome</keyword>
<evidence type="ECO:0000313" key="1">
    <source>
        <dbReference type="EMBL" id="EDR00769.1"/>
    </source>
</evidence>
<name>B0DXC8_LACBS</name>
<sequence>MSKMAQRNTDDVPFGHRFMRTTDRVDTPEGRVDALATMSLMQMLADAYEDAQVIWERNKEQGGQEDDDPGSYGPNEAQKVVEDFLVWAHFMPRQERHFHPKKVETTVQPLPQPPRRKTVSTPSQRLRHYLGVIGLSARKRKRSNPCTHDADGTASPPTLSKFWKRLRTSSVTSKKSCKIRSPTCTPIVPEVASDSKIPSGEVVVAP</sequence>
<dbReference type="GeneID" id="6084242"/>
<reference evidence="1 2" key="1">
    <citation type="journal article" date="2008" name="Nature">
        <title>The genome of Laccaria bicolor provides insights into mycorrhizal symbiosis.</title>
        <authorList>
            <person name="Martin F."/>
            <person name="Aerts A."/>
            <person name="Ahren D."/>
            <person name="Brun A."/>
            <person name="Danchin E.G.J."/>
            <person name="Duchaussoy F."/>
            <person name="Gibon J."/>
            <person name="Kohler A."/>
            <person name="Lindquist E."/>
            <person name="Pereda V."/>
            <person name="Salamov A."/>
            <person name="Shapiro H.J."/>
            <person name="Wuyts J."/>
            <person name="Blaudez D."/>
            <person name="Buee M."/>
            <person name="Brokstein P."/>
            <person name="Canbaeck B."/>
            <person name="Cohen D."/>
            <person name="Courty P.E."/>
            <person name="Coutinho P.M."/>
            <person name="Delaruelle C."/>
            <person name="Detter J.C."/>
            <person name="Deveau A."/>
            <person name="DiFazio S."/>
            <person name="Duplessis S."/>
            <person name="Fraissinet-Tachet L."/>
            <person name="Lucic E."/>
            <person name="Frey-Klett P."/>
            <person name="Fourrey C."/>
            <person name="Feussner I."/>
            <person name="Gay G."/>
            <person name="Grimwood J."/>
            <person name="Hoegger P.J."/>
            <person name="Jain P."/>
            <person name="Kilaru S."/>
            <person name="Labbe J."/>
            <person name="Lin Y.C."/>
            <person name="Legue V."/>
            <person name="Le Tacon F."/>
            <person name="Marmeisse R."/>
            <person name="Melayah D."/>
            <person name="Montanini B."/>
            <person name="Muratet M."/>
            <person name="Nehls U."/>
            <person name="Niculita-Hirzel H."/>
            <person name="Oudot-Le Secq M.P."/>
            <person name="Peter M."/>
            <person name="Quesneville H."/>
            <person name="Rajashekar B."/>
            <person name="Reich M."/>
            <person name="Rouhier N."/>
            <person name="Schmutz J."/>
            <person name="Yin T."/>
            <person name="Chalot M."/>
            <person name="Henrissat B."/>
            <person name="Kuees U."/>
            <person name="Lucas S."/>
            <person name="Van de Peer Y."/>
            <person name="Podila G.K."/>
            <person name="Polle A."/>
            <person name="Pukkila P.J."/>
            <person name="Richardson P.M."/>
            <person name="Rouze P."/>
            <person name="Sanders I.R."/>
            <person name="Stajich J.E."/>
            <person name="Tunlid A."/>
            <person name="Tuskan G."/>
            <person name="Grigoriev I.V."/>
        </authorList>
    </citation>
    <scope>NUCLEOTIDE SEQUENCE [LARGE SCALE GENOMIC DNA]</scope>
    <source>
        <strain evidence="2">S238N-H82 / ATCC MYA-4686</strain>
    </source>
</reference>
<evidence type="ECO:0000313" key="2">
    <source>
        <dbReference type="Proteomes" id="UP000001194"/>
    </source>
</evidence>
<organism evidence="2">
    <name type="scientific">Laccaria bicolor (strain S238N-H82 / ATCC MYA-4686)</name>
    <name type="common">Bicoloured deceiver</name>
    <name type="synonym">Laccaria laccata var. bicolor</name>
    <dbReference type="NCBI Taxonomy" id="486041"/>
    <lineage>
        <taxon>Eukaryota</taxon>
        <taxon>Fungi</taxon>
        <taxon>Dikarya</taxon>
        <taxon>Basidiomycota</taxon>
        <taxon>Agaricomycotina</taxon>
        <taxon>Agaricomycetes</taxon>
        <taxon>Agaricomycetidae</taxon>
        <taxon>Agaricales</taxon>
        <taxon>Agaricineae</taxon>
        <taxon>Hydnangiaceae</taxon>
        <taxon>Laccaria</taxon>
    </lineage>
</organism>
<dbReference type="Proteomes" id="UP000001194">
    <property type="component" value="Unassembled WGS sequence"/>
</dbReference>
<proteinExistence type="predicted"/>